<protein>
    <recommendedName>
        <fullName evidence="3">NERD domain-containing protein</fullName>
    </recommendedName>
</protein>
<gene>
    <name evidence="1" type="ORF">Aco03nite_070160</name>
</gene>
<dbReference type="Proteomes" id="UP000612282">
    <property type="component" value="Unassembled WGS sequence"/>
</dbReference>
<evidence type="ECO:0000313" key="1">
    <source>
        <dbReference type="EMBL" id="GID58612.1"/>
    </source>
</evidence>
<name>A0ABQ3XJF5_9ACTN</name>
<dbReference type="RefSeq" id="WP_203803195.1">
    <property type="nucleotide sequence ID" value="NZ_BAAAQE010000013.1"/>
</dbReference>
<proteinExistence type="predicted"/>
<reference evidence="1 2" key="1">
    <citation type="submission" date="2021-01" db="EMBL/GenBank/DDBJ databases">
        <title>Whole genome shotgun sequence of Actinoplanes couchii NBRC 106145.</title>
        <authorList>
            <person name="Komaki H."/>
            <person name="Tamura T."/>
        </authorList>
    </citation>
    <scope>NUCLEOTIDE SEQUENCE [LARGE SCALE GENOMIC DNA]</scope>
    <source>
        <strain evidence="1 2">NBRC 106145</strain>
    </source>
</reference>
<sequence length="474" mass="52194">MDPEEAALAALAEELYGTRRLLLRFLVDLPDSGSVVDLQRKLLDEHARKGTTRAERDLFKHHRIKLRAIGDALAWLLLPAHTIRTLSKHPGRAAPPPMNAEDAAFVMQVVEQLFRAGRVPVISDLTNVLLVGDVVAVESGGSVEVVECKNTRIPVRPPASGRLARQRQRGEMLTRYLRESVMPHPQGSQAAVAAVADALAIPRPVGPSPAIPELVAMDVALPEPNPEWLAAAYTRYEESPQGVGLVEIGAGDYLLITERNESAVDQLGDVLQTLPPLRQVCVSMHFEQLNQPLPHCRSILSYPLDWEFRAALLESDLVMVRVVDLSIFEEPDDDGVGLTLRDGQLLQWTHNGYHQVFSNRFIDEVMYGPVSAAAMRSCLIDCVRRAERDVVPLVMDTAQISRVNELDRGSGSSVRYATVYPSNDGDLAIVGSAVDAGLDMFPEVTHTEYFPSSRRLIVYADEDILLDTEVPVAD</sequence>
<organism evidence="1 2">
    <name type="scientific">Actinoplanes couchii</name>
    <dbReference type="NCBI Taxonomy" id="403638"/>
    <lineage>
        <taxon>Bacteria</taxon>
        <taxon>Bacillati</taxon>
        <taxon>Actinomycetota</taxon>
        <taxon>Actinomycetes</taxon>
        <taxon>Micromonosporales</taxon>
        <taxon>Micromonosporaceae</taxon>
        <taxon>Actinoplanes</taxon>
    </lineage>
</organism>
<comment type="caution">
    <text evidence="1">The sequence shown here is derived from an EMBL/GenBank/DDBJ whole genome shotgun (WGS) entry which is preliminary data.</text>
</comment>
<keyword evidence="2" id="KW-1185">Reference proteome</keyword>
<evidence type="ECO:0000313" key="2">
    <source>
        <dbReference type="Proteomes" id="UP000612282"/>
    </source>
</evidence>
<accession>A0ABQ3XJF5</accession>
<dbReference type="EMBL" id="BOMG01000086">
    <property type="protein sequence ID" value="GID58612.1"/>
    <property type="molecule type" value="Genomic_DNA"/>
</dbReference>
<evidence type="ECO:0008006" key="3">
    <source>
        <dbReference type="Google" id="ProtNLM"/>
    </source>
</evidence>